<evidence type="ECO:0000313" key="3">
    <source>
        <dbReference type="EMBL" id="KXB06494.1"/>
    </source>
</evidence>
<keyword evidence="1" id="KW-1133">Transmembrane helix</keyword>
<dbReference type="PATRIC" id="fig|1698282.3.peg.3"/>
<dbReference type="Proteomes" id="UP000070491">
    <property type="component" value="Unassembled WGS sequence"/>
</dbReference>
<sequence length="392" mass="44162">MAKNSFEPQSCFEHIDKLSYEIGPRLASTEGSQQASEYIKQQFESYGLEARFHNFDFVDKITQIKSRVIILIGVLLGAFFLNLYLGSLVSLLFVSGGYGVAYFIPYLLPKKEEKNVVGILKPETDIEKRIILGAHYDSARCTKGRKWTLFFRIAFPMILVAFLAFSICGIFLGMTGWIIGWSVLGAPYLFVCTLPFWFYEDLVSPGANDNASGVSIVLEVARVLSESPLDNTEIRFIAFGAEEEGLKGSKDFSERTAAPDFFLNLDSLGSGDKLSVIQGNGVIRKRKTDQLLNKKMMEKSDLDIVWAPFSGHDHISFLKKNMKATTLSSIEYQEKNKLDLFLEKFFSLSNAHIFRHSYLHSLEDVPEKISLENIKKSGSIVLDLFAIEEDKT</sequence>
<gene>
    <name evidence="3" type="ORF">AKJ53_00020</name>
</gene>
<comment type="caution">
    <text evidence="3">The sequence shown here is derived from an EMBL/GenBank/DDBJ whole genome shotgun (WGS) entry which is preliminary data.</text>
</comment>
<dbReference type="SUPFAM" id="SSF53187">
    <property type="entry name" value="Zn-dependent exopeptidases"/>
    <property type="match status" value="1"/>
</dbReference>
<organism evidence="3 4">
    <name type="scientific">candidate division MSBL1 archaeon SCGC-AAA382F02</name>
    <dbReference type="NCBI Taxonomy" id="1698282"/>
    <lineage>
        <taxon>Archaea</taxon>
        <taxon>Methanobacteriati</taxon>
        <taxon>Methanobacteriota</taxon>
        <taxon>candidate division MSBL1</taxon>
    </lineage>
</organism>
<accession>A0A133VJA9</accession>
<feature type="transmembrane region" description="Helical" evidence="1">
    <location>
        <begin position="91"/>
        <end position="108"/>
    </location>
</feature>
<evidence type="ECO:0000256" key="1">
    <source>
        <dbReference type="SAM" id="Phobius"/>
    </source>
</evidence>
<dbReference type="Gene3D" id="3.40.630.10">
    <property type="entry name" value="Zn peptidases"/>
    <property type="match status" value="1"/>
</dbReference>
<dbReference type="Pfam" id="PF04389">
    <property type="entry name" value="Peptidase_M28"/>
    <property type="match status" value="1"/>
</dbReference>
<proteinExistence type="predicted"/>
<keyword evidence="1" id="KW-0472">Membrane</keyword>
<dbReference type="PANTHER" id="PTHR12147:SF26">
    <property type="entry name" value="PEPTIDASE M28 DOMAIN-CONTAINING PROTEIN"/>
    <property type="match status" value="1"/>
</dbReference>
<keyword evidence="1" id="KW-0812">Transmembrane</keyword>
<name>A0A133VJA9_9EURY</name>
<protein>
    <recommendedName>
        <fullName evidence="2">Peptidase M28 domain-containing protein</fullName>
    </recommendedName>
</protein>
<dbReference type="AlphaFoldDB" id="A0A133VJA9"/>
<evidence type="ECO:0000259" key="2">
    <source>
        <dbReference type="Pfam" id="PF04389"/>
    </source>
</evidence>
<dbReference type="InterPro" id="IPR045175">
    <property type="entry name" value="M28_fam"/>
</dbReference>
<dbReference type="InterPro" id="IPR007484">
    <property type="entry name" value="Peptidase_M28"/>
</dbReference>
<dbReference type="GO" id="GO:0008235">
    <property type="term" value="F:metalloexopeptidase activity"/>
    <property type="evidence" value="ECO:0007669"/>
    <property type="project" value="InterPro"/>
</dbReference>
<dbReference type="PANTHER" id="PTHR12147">
    <property type="entry name" value="METALLOPEPTIDASE M28 FAMILY MEMBER"/>
    <property type="match status" value="1"/>
</dbReference>
<dbReference type="EMBL" id="LHYG01000001">
    <property type="protein sequence ID" value="KXB06494.1"/>
    <property type="molecule type" value="Genomic_DNA"/>
</dbReference>
<keyword evidence="4" id="KW-1185">Reference proteome</keyword>
<reference evidence="3 4" key="1">
    <citation type="journal article" date="2016" name="Sci. Rep.">
        <title>Metabolic traits of an uncultured archaeal lineage -MSBL1- from brine pools of the Red Sea.</title>
        <authorList>
            <person name="Mwirichia R."/>
            <person name="Alam I."/>
            <person name="Rashid M."/>
            <person name="Vinu M."/>
            <person name="Ba-Alawi W."/>
            <person name="Anthony Kamau A."/>
            <person name="Kamanda Ngugi D."/>
            <person name="Goker M."/>
            <person name="Klenk H.P."/>
            <person name="Bajic V."/>
            <person name="Stingl U."/>
        </authorList>
    </citation>
    <scope>NUCLEOTIDE SEQUENCE [LARGE SCALE GENOMIC DNA]</scope>
    <source>
        <strain evidence="3">SCGC-AAA382F02</strain>
    </source>
</reference>
<dbReference type="GO" id="GO:0006508">
    <property type="term" value="P:proteolysis"/>
    <property type="evidence" value="ECO:0007669"/>
    <property type="project" value="InterPro"/>
</dbReference>
<feature type="transmembrane region" description="Helical" evidence="1">
    <location>
        <begin position="149"/>
        <end position="172"/>
    </location>
</feature>
<feature type="transmembrane region" description="Helical" evidence="1">
    <location>
        <begin position="178"/>
        <end position="199"/>
    </location>
</feature>
<feature type="transmembrane region" description="Helical" evidence="1">
    <location>
        <begin position="68"/>
        <end position="85"/>
    </location>
</feature>
<feature type="domain" description="Peptidase M28" evidence="2">
    <location>
        <begin position="204"/>
        <end position="383"/>
    </location>
</feature>
<evidence type="ECO:0000313" key="4">
    <source>
        <dbReference type="Proteomes" id="UP000070491"/>
    </source>
</evidence>